<dbReference type="KEGG" id="mng:MNEG_13410"/>
<organism evidence="2 3">
    <name type="scientific">Monoraphidium neglectum</name>
    <dbReference type="NCBI Taxonomy" id="145388"/>
    <lineage>
        <taxon>Eukaryota</taxon>
        <taxon>Viridiplantae</taxon>
        <taxon>Chlorophyta</taxon>
        <taxon>core chlorophytes</taxon>
        <taxon>Chlorophyceae</taxon>
        <taxon>CS clade</taxon>
        <taxon>Sphaeropleales</taxon>
        <taxon>Selenastraceae</taxon>
        <taxon>Monoraphidium</taxon>
    </lineage>
</organism>
<evidence type="ECO:0000256" key="1">
    <source>
        <dbReference type="SAM" id="MobiDB-lite"/>
    </source>
</evidence>
<sequence>MPHTDRPYRPKAEALEKPLARIRASVAPPEKKQKRKKGQQGAPPEETQQQAERPAAEALVIELYEDAEGTRAIDPSTANADAWLAGSLLRVGPDLFEVCINPPTVETLTLQAFPLVGYPLLPAAQLAFADADACRWRWLRRRAGGGDWEPVGGVGGGGACYAPAEEDEGCMLRVECTPARDGGGGGGNGGGGAAALGEPVSADCGPVLFDYCPTPLLDNNYRRQLVLEEVVAYQVGGGGRQR</sequence>
<accession>A0A0D2KF94</accession>
<dbReference type="RefSeq" id="XP_013893573.1">
    <property type="nucleotide sequence ID" value="XM_014038119.1"/>
</dbReference>
<keyword evidence="3" id="KW-1185">Reference proteome</keyword>
<gene>
    <name evidence="2" type="ORF">MNEG_13410</name>
</gene>
<dbReference type="STRING" id="145388.A0A0D2KF94"/>
<evidence type="ECO:0000313" key="3">
    <source>
        <dbReference type="Proteomes" id="UP000054498"/>
    </source>
</evidence>
<dbReference type="EMBL" id="KK104025">
    <property type="protein sequence ID" value="KIY94553.1"/>
    <property type="molecule type" value="Genomic_DNA"/>
</dbReference>
<dbReference type="OrthoDB" id="412787at2759"/>
<feature type="region of interest" description="Disordered" evidence="1">
    <location>
        <begin position="1"/>
        <end position="55"/>
    </location>
</feature>
<name>A0A0D2KF94_9CHLO</name>
<protein>
    <submittedName>
        <fullName evidence="2">Uncharacterized protein</fullName>
    </submittedName>
</protein>
<reference evidence="2 3" key="1">
    <citation type="journal article" date="2013" name="BMC Genomics">
        <title>Reconstruction of the lipid metabolism for the microalga Monoraphidium neglectum from its genome sequence reveals characteristics suitable for biofuel production.</title>
        <authorList>
            <person name="Bogen C."/>
            <person name="Al-Dilaimi A."/>
            <person name="Albersmeier A."/>
            <person name="Wichmann J."/>
            <person name="Grundmann M."/>
            <person name="Rupp O."/>
            <person name="Lauersen K.J."/>
            <person name="Blifernez-Klassen O."/>
            <person name="Kalinowski J."/>
            <person name="Goesmann A."/>
            <person name="Mussgnug J.H."/>
            <person name="Kruse O."/>
        </authorList>
    </citation>
    <scope>NUCLEOTIDE SEQUENCE [LARGE SCALE GENOMIC DNA]</scope>
    <source>
        <strain evidence="2 3">SAG 48.87</strain>
    </source>
</reference>
<feature type="compositionally biased region" description="Basic and acidic residues" evidence="1">
    <location>
        <begin position="1"/>
        <end position="19"/>
    </location>
</feature>
<dbReference type="AlphaFoldDB" id="A0A0D2KF94"/>
<evidence type="ECO:0000313" key="2">
    <source>
        <dbReference type="EMBL" id="KIY94553.1"/>
    </source>
</evidence>
<proteinExistence type="predicted"/>
<dbReference type="GeneID" id="25730870"/>
<dbReference type="Proteomes" id="UP000054498">
    <property type="component" value="Unassembled WGS sequence"/>
</dbReference>